<dbReference type="EMBL" id="AZAC01000034">
    <property type="protein sequence ID" value="KIX12307.1"/>
    <property type="molecule type" value="Genomic_DNA"/>
</dbReference>
<evidence type="ECO:0000313" key="2">
    <source>
        <dbReference type="EMBL" id="KIX12307.1"/>
    </source>
</evidence>
<dbReference type="AlphaFoldDB" id="A0A0D2GBN4"/>
<dbReference type="SUPFAM" id="SSF50475">
    <property type="entry name" value="FMN-binding split barrel"/>
    <property type="match status" value="1"/>
</dbReference>
<accession>A0A0D2GBN4</accession>
<dbReference type="InParanoid" id="A0A0D2GBN4"/>
<organism evidence="2 3">
    <name type="scientific">Dethiosulfatarculus sandiegensis</name>
    <dbReference type="NCBI Taxonomy" id="1429043"/>
    <lineage>
        <taxon>Bacteria</taxon>
        <taxon>Pseudomonadati</taxon>
        <taxon>Thermodesulfobacteriota</taxon>
        <taxon>Desulfarculia</taxon>
        <taxon>Desulfarculales</taxon>
        <taxon>Desulfarculaceae</taxon>
        <taxon>Dethiosulfatarculus</taxon>
    </lineage>
</organism>
<dbReference type="InterPro" id="IPR007386">
    <property type="entry name" value="DUF447_N"/>
</dbReference>
<evidence type="ECO:0000259" key="1">
    <source>
        <dbReference type="Pfam" id="PF04289"/>
    </source>
</evidence>
<proteinExistence type="predicted"/>
<dbReference type="RefSeq" id="WP_044350921.1">
    <property type="nucleotide sequence ID" value="NZ_AZAC01000034.1"/>
</dbReference>
<protein>
    <recommendedName>
        <fullName evidence="1">DUF447 domain-containing protein</fullName>
    </recommendedName>
</protein>
<comment type="caution">
    <text evidence="2">The sequence shown here is derived from an EMBL/GenBank/DDBJ whole genome shotgun (WGS) entry which is preliminary data.</text>
</comment>
<gene>
    <name evidence="2" type="ORF">X474_20340</name>
</gene>
<reference evidence="2 3" key="1">
    <citation type="submission" date="2013-11" db="EMBL/GenBank/DDBJ databases">
        <title>Metagenomic analysis of a methanogenic consortium involved in long chain n-alkane degradation.</title>
        <authorList>
            <person name="Davidova I.A."/>
            <person name="Callaghan A.V."/>
            <person name="Wawrik B."/>
            <person name="Pruitt S."/>
            <person name="Marks C."/>
            <person name="Duncan K.E."/>
            <person name="Suflita J.M."/>
        </authorList>
    </citation>
    <scope>NUCLEOTIDE SEQUENCE [LARGE SCALE GENOMIC DNA]</scope>
    <source>
        <strain evidence="2 3">SPR</strain>
    </source>
</reference>
<name>A0A0D2GBN4_9BACT</name>
<dbReference type="Pfam" id="PF04289">
    <property type="entry name" value="DUF447_N"/>
    <property type="match status" value="1"/>
</dbReference>
<feature type="domain" description="DUF447" evidence="1">
    <location>
        <begin position="15"/>
        <end position="116"/>
    </location>
</feature>
<sequence length="194" mass="21812">MPDLTTLGLYSGWIYEAIASSQKGRFNHAAPVGFSTKDQAFCELVIFKSSQTWQNIQSIGEFALNLTCDLKLFEKALHAKDELDYVKAEAVSVPVLKDADCVLELELVDTLDQGDRGKLVAWPKRIYGKLKSPPLNRAQTLYLENLIMETRVGLKNNRELKSRILENHRVIAKVAPDSDYQSMSRALLNRLGLS</sequence>
<evidence type="ECO:0000313" key="3">
    <source>
        <dbReference type="Proteomes" id="UP000032233"/>
    </source>
</evidence>
<dbReference type="InterPro" id="IPR012349">
    <property type="entry name" value="Split_barrel_FMN-bd"/>
</dbReference>
<keyword evidence="3" id="KW-1185">Reference proteome</keyword>
<dbReference type="Proteomes" id="UP000032233">
    <property type="component" value="Unassembled WGS sequence"/>
</dbReference>
<dbReference type="STRING" id="1429043.X474_20340"/>
<dbReference type="OrthoDB" id="2112021at2"/>
<dbReference type="Gene3D" id="2.30.110.10">
    <property type="entry name" value="Electron Transport, Fmn-binding Protein, Chain A"/>
    <property type="match status" value="1"/>
</dbReference>